<accession>A0A0H3CWT4</accession>
<sequence>METAFFDNDEYCMQMVCAICSRYRYIDSVNQRKSIVEDIRPLVYVHPRPDSFVSFLTDELSRRGRKYLWDQQNWQNDLNLLIRDLKELLIIRRISEEVHLTLDEKFRQESQAQTDGRFLEMLLTYSPALPTECVALQLVRYISAFPQETRSAVAGVVTMIFRHLPYPETLKESFLLDPELRERYCHPDQDPRLSYALYLADELQLHL</sequence>
<proteinExistence type="predicted"/>
<geneLocation type="plasmid" evidence="1 2">
    <name>pECL_B</name>
</geneLocation>
<name>A0A0H3CWT4_ENTCC</name>
<dbReference type="EnsemblBacteria" id="ADF65055">
    <property type="protein sequence ID" value="ADF65055"/>
    <property type="gene ID" value="ECL_B093"/>
</dbReference>
<keyword evidence="1" id="KW-0614">Plasmid</keyword>
<evidence type="ECO:0000313" key="2">
    <source>
        <dbReference type="Proteomes" id="UP000002363"/>
    </source>
</evidence>
<organism evidence="1 2">
    <name type="scientific">Enterobacter cloacae subsp. cloacae (strain ATCC 13047 / DSM 30054 / NBRC 13535 / NCTC 10005 / WDCM 00083 / NCDC 279-56)</name>
    <dbReference type="NCBI Taxonomy" id="716541"/>
    <lineage>
        <taxon>Bacteria</taxon>
        <taxon>Pseudomonadati</taxon>
        <taxon>Pseudomonadota</taxon>
        <taxon>Gammaproteobacteria</taxon>
        <taxon>Enterobacterales</taxon>
        <taxon>Enterobacteriaceae</taxon>
        <taxon>Enterobacter</taxon>
        <taxon>Enterobacter cloacae complex</taxon>
    </lineage>
</organism>
<dbReference type="RefSeq" id="WP_013087363.1">
    <property type="nucleotide sequence ID" value="NC_014108.1"/>
</dbReference>
<dbReference type="PATRIC" id="fig|716541.4.peg.281"/>
<dbReference type="EMBL" id="CP001920">
    <property type="protein sequence ID" value="ADF65055.1"/>
    <property type="molecule type" value="Genomic_DNA"/>
</dbReference>
<protein>
    <submittedName>
        <fullName evidence="1">Uncharacterized protein</fullName>
    </submittedName>
</protein>
<dbReference type="KEGG" id="enc:ECL_B093"/>
<keyword evidence="2" id="KW-1185">Reference proteome</keyword>
<reference evidence="1 2" key="1">
    <citation type="journal article" date="2010" name="J. Bacteriol.">
        <title>Complete genome sequence of Enterobacter cloacae subsp. cloacae type strain ATCC 13047.</title>
        <authorList>
            <person name="Ren Y."/>
            <person name="Ren Y."/>
            <person name="Zhou Z."/>
            <person name="Guo X."/>
            <person name="Li Y."/>
            <person name="Feng L."/>
            <person name="Wang L."/>
        </authorList>
    </citation>
    <scope>NUCLEOTIDE SEQUENCE [LARGE SCALE GENOMIC DNA]</scope>
    <source>
        <strain evidence="2">ATCC 13047 / DSM 30054 / NBRC 13535 / NCTC 10005 / WDCM 00083 / NCDC 279-56</strain>
        <plasmid evidence="1">pECL_B</plasmid>
    </source>
</reference>
<evidence type="ECO:0000313" key="1">
    <source>
        <dbReference type="EMBL" id="ADF65055.1"/>
    </source>
</evidence>
<gene>
    <name evidence="1" type="ordered locus">ECL_B093</name>
</gene>
<dbReference type="Proteomes" id="UP000002363">
    <property type="component" value="Plasmid pECL_B"/>
</dbReference>
<dbReference type="OrthoDB" id="9931447at2"/>
<dbReference type="AlphaFoldDB" id="A0A0H3CWT4"/>
<dbReference type="HOGENOM" id="CLU_1324686_0_0_6"/>